<dbReference type="Proteomes" id="UP000265520">
    <property type="component" value="Unassembled WGS sequence"/>
</dbReference>
<organism evidence="1 2">
    <name type="scientific">Trifolium medium</name>
    <dbReference type="NCBI Taxonomy" id="97028"/>
    <lineage>
        <taxon>Eukaryota</taxon>
        <taxon>Viridiplantae</taxon>
        <taxon>Streptophyta</taxon>
        <taxon>Embryophyta</taxon>
        <taxon>Tracheophyta</taxon>
        <taxon>Spermatophyta</taxon>
        <taxon>Magnoliopsida</taxon>
        <taxon>eudicotyledons</taxon>
        <taxon>Gunneridae</taxon>
        <taxon>Pentapetalae</taxon>
        <taxon>rosids</taxon>
        <taxon>fabids</taxon>
        <taxon>Fabales</taxon>
        <taxon>Fabaceae</taxon>
        <taxon>Papilionoideae</taxon>
        <taxon>50 kb inversion clade</taxon>
        <taxon>NPAAA clade</taxon>
        <taxon>Hologalegina</taxon>
        <taxon>IRL clade</taxon>
        <taxon>Trifolieae</taxon>
        <taxon>Trifolium</taxon>
    </lineage>
</organism>
<evidence type="ECO:0000313" key="2">
    <source>
        <dbReference type="Proteomes" id="UP000265520"/>
    </source>
</evidence>
<proteinExistence type="predicted"/>
<accession>A0A392TWW3</accession>
<protein>
    <submittedName>
        <fullName evidence="1">Uncharacterized protein</fullName>
    </submittedName>
</protein>
<sequence>MSELYNENLDMSDVKPIAEASATTTVNLSDETVKESETLGLENPKSIENLGETVLGCSNVNKDVDSTPT</sequence>
<name>A0A392TWW3_9FABA</name>
<dbReference type="AlphaFoldDB" id="A0A392TWW3"/>
<feature type="non-terminal residue" evidence="1">
    <location>
        <position position="69"/>
    </location>
</feature>
<dbReference type="EMBL" id="LXQA010666531">
    <property type="protein sequence ID" value="MCI64947.1"/>
    <property type="molecule type" value="Genomic_DNA"/>
</dbReference>
<keyword evidence="2" id="KW-1185">Reference proteome</keyword>
<comment type="caution">
    <text evidence="1">The sequence shown here is derived from an EMBL/GenBank/DDBJ whole genome shotgun (WGS) entry which is preliminary data.</text>
</comment>
<reference evidence="1 2" key="1">
    <citation type="journal article" date="2018" name="Front. Plant Sci.">
        <title>Red Clover (Trifolium pratense) and Zigzag Clover (T. medium) - A Picture of Genomic Similarities and Differences.</title>
        <authorList>
            <person name="Dluhosova J."/>
            <person name="Istvanek J."/>
            <person name="Nedelnik J."/>
            <person name="Repkova J."/>
        </authorList>
    </citation>
    <scope>NUCLEOTIDE SEQUENCE [LARGE SCALE GENOMIC DNA]</scope>
    <source>
        <strain evidence="2">cv. 10/8</strain>
        <tissue evidence="1">Leaf</tissue>
    </source>
</reference>
<evidence type="ECO:0000313" key="1">
    <source>
        <dbReference type="EMBL" id="MCI64947.1"/>
    </source>
</evidence>